<protein>
    <submittedName>
        <fullName evidence="1">COG1216 Predicted glycosyltransferases</fullName>
    </submittedName>
</protein>
<name>A0A6J5NXP8_9CAUD</name>
<gene>
    <name evidence="1" type="ORF">UFOVP723_42</name>
</gene>
<accession>A0A6J5NXP8</accession>
<reference evidence="1" key="1">
    <citation type="submission" date="2020-04" db="EMBL/GenBank/DDBJ databases">
        <authorList>
            <person name="Chiriac C."/>
            <person name="Salcher M."/>
            <person name="Ghai R."/>
            <person name="Kavagutti S V."/>
        </authorList>
    </citation>
    <scope>NUCLEOTIDE SEQUENCE</scope>
</reference>
<dbReference type="SUPFAM" id="SSF53448">
    <property type="entry name" value="Nucleotide-diphospho-sugar transferases"/>
    <property type="match status" value="1"/>
</dbReference>
<keyword evidence="1" id="KW-0808">Transferase</keyword>
<dbReference type="EMBL" id="LR796697">
    <property type="protein sequence ID" value="CAB4160034.1"/>
    <property type="molecule type" value="Genomic_DNA"/>
</dbReference>
<sequence>MLIATLNHNLPTWTDNLVNQLKRDSYFKECELMVLDNGSAESLASSTTHKLENNVFFGGGFNVVLDYFLQTDHEYLYFLNNDLVFHGPAFLTTSVREAKESDAAVYSPSVINASIDQCHWKQMWNWGKGLRDVRWIDFQAPLIRRDILENIQQFPMELMYGWGLDFYAGCVADAIGVKTIVSDNNTITHMNSLTFKENKINIGVNEFCRNAETNMNQFFLNSEYKSLYYELRTYGETYTV</sequence>
<evidence type="ECO:0000313" key="1">
    <source>
        <dbReference type="EMBL" id="CAB4160034.1"/>
    </source>
</evidence>
<proteinExistence type="predicted"/>
<dbReference type="Gene3D" id="3.90.550.10">
    <property type="entry name" value="Spore Coat Polysaccharide Biosynthesis Protein SpsA, Chain A"/>
    <property type="match status" value="1"/>
</dbReference>
<dbReference type="GO" id="GO:0016740">
    <property type="term" value="F:transferase activity"/>
    <property type="evidence" value="ECO:0007669"/>
    <property type="project" value="UniProtKB-KW"/>
</dbReference>
<organism evidence="1">
    <name type="scientific">uncultured Caudovirales phage</name>
    <dbReference type="NCBI Taxonomy" id="2100421"/>
    <lineage>
        <taxon>Viruses</taxon>
        <taxon>Duplodnaviria</taxon>
        <taxon>Heunggongvirae</taxon>
        <taxon>Uroviricota</taxon>
        <taxon>Caudoviricetes</taxon>
        <taxon>Peduoviridae</taxon>
        <taxon>Maltschvirus</taxon>
        <taxon>Maltschvirus maltsch</taxon>
    </lineage>
</organism>
<dbReference type="InterPro" id="IPR029044">
    <property type="entry name" value="Nucleotide-diphossugar_trans"/>
</dbReference>